<feature type="transmembrane region" description="Helical" evidence="7">
    <location>
        <begin position="32"/>
        <end position="55"/>
    </location>
</feature>
<feature type="transmembrane region" description="Helical" evidence="7">
    <location>
        <begin position="179"/>
        <end position="197"/>
    </location>
</feature>
<name>A0A507E606_9FUNG</name>
<dbReference type="GO" id="GO:0016020">
    <property type="term" value="C:membrane"/>
    <property type="evidence" value="ECO:0007669"/>
    <property type="project" value="UniProtKB-SubCell"/>
</dbReference>
<feature type="transmembrane region" description="Helical" evidence="7">
    <location>
        <begin position="148"/>
        <end position="167"/>
    </location>
</feature>
<dbReference type="GO" id="GO:0016485">
    <property type="term" value="P:protein processing"/>
    <property type="evidence" value="ECO:0007669"/>
    <property type="project" value="InterPro"/>
</dbReference>
<dbReference type="PANTHER" id="PTHR12889">
    <property type="entry name" value="GAMMA-SECRETASE SUBUNIT APH-1"/>
    <property type="match status" value="1"/>
</dbReference>
<evidence type="ECO:0000256" key="1">
    <source>
        <dbReference type="ARBA" id="ARBA00004141"/>
    </source>
</evidence>
<sequence length="233" mass="25401">MAIISFFGNALMAYGPALAVFFLHVTQHAQLVILLMTSAFFWLLSILVTSIFWYIIKPLQYTPAGTIFLGVTFQEVFRLLFFKLMSKAETGLNTISSTPNSPLNQPNNAFVTGLGFGIMSGLISYVSQLAESTGPAIVRCNSCPGVDVFFMGAITTSLFIFLHAAWNMIAFHGWYRGQWLPFGFAALAHYAASYGTLLTPSSINCGCVMSIAICVVILIVCSGLAFRTITDKN</sequence>
<feature type="transmembrane region" description="Helical" evidence="7">
    <location>
        <begin position="203"/>
        <end position="226"/>
    </location>
</feature>
<keyword evidence="3 7" id="KW-0812">Transmembrane</keyword>
<keyword evidence="9" id="KW-1185">Reference proteome</keyword>
<protein>
    <recommendedName>
        <fullName evidence="10">Aph-1</fullName>
    </recommendedName>
</protein>
<keyword evidence="5 7" id="KW-1133">Transmembrane helix</keyword>
<proteinExistence type="inferred from homology"/>
<feature type="transmembrane region" description="Helical" evidence="7">
    <location>
        <begin position="6"/>
        <end position="25"/>
    </location>
</feature>
<dbReference type="AlphaFoldDB" id="A0A507E606"/>
<dbReference type="EMBL" id="QEAQ01000033">
    <property type="protein sequence ID" value="TPX58725.1"/>
    <property type="molecule type" value="Genomic_DNA"/>
</dbReference>
<comment type="caution">
    <text evidence="8">The sequence shown here is derived from an EMBL/GenBank/DDBJ whole genome shotgun (WGS) entry which is preliminary data.</text>
</comment>
<comment type="similarity">
    <text evidence="2">Belongs to the APH-1 family.</text>
</comment>
<evidence type="ECO:0000256" key="3">
    <source>
        <dbReference type="ARBA" id="ARBA00022692"/>
    </source>
</evidence>
<evidence type="ECO:0000256" key="2">
    <source>
        <dbReference type="ARBA" id="ARBA00005577"/>
    </source>
</evidence>
<feature type="transmembrane region" description="Helical" evidence="7">
    <location>
        <begin position="61"/>
        <end position="81"/>
    </location>
</feature>
<keyword evidence="4" id="KW-0914">Notch signaling pathway</keyword>
<evidence type="ECO:0008006" key="10">
    <source>
        <dbReference type="Google" id="ProtNLM"/>
    </source>
</evidence>
<evidence type="ECO:0000256" key="5">
    <source>
        <dbReference type="ARBA" id="ARBA00022989"/>
    </source>
</evidence>
<evidence type="ECO:0000256" key="6">
    <source>
        <dbReference type="ARBA" id="ARBA00023136"/>
    </source>
</evidence>
<feature type="transmembrane region" description="Helical" evidence="7">
    <location>
        <begin position="109"/>
        <end position="128"/>
    </location>
</feature>
<dbReference type="Pfam" id="PF06105">
    <property type="entry name" value="Aph-1"/>
    <property type="match status" value="1"/>
</dbReference>
<keyword evidence="6 7" id="KW-0472">Membrane</keyword>
<dbReference type="InterPro" id="IPR009294">
    <property type="entry name" value="Aph-1"/>
</dbReference>
<dbReference type="Proteomes" id="UP000318582">
    <property type="component" value="Unassembled WGS sequence"/>
</dbReference>
<accession>A0A507E606</accession>
<evidence type="ECO:0000256" key="4">
    <source>
        <dbReference type="ARBA" id="ARBA00022976"/>
    </source>
</evidence>
<organism evidence="8 9">
    <name type="scientific">Powellomyces hirtus</name>
    <dbReference type="NCBI Taxonomy" id="109895"/>
    <lineage>
        <taxon>Eukaryota</taxon>
        <taxon>Fungi</taxon>
        <taxon>Fungi incertae sedis</taxon>
        <taxon>Chytridiomycota</taxon>
        <taxon>Chytridiomycota incertae sedis</taxon>
        <taxon>Chytridiomycetes</taxon>
        <taxon>Spizellomycetales</taxon>
        <taxon>Powellomycetaceae</taxon>
        <taxon>Powellomyces</taxon>
    </lineage>
</organism>
<evidence type="ECO:0000256" key="7">
    <source>
        <dbReference type="SAM" id="Phobius"/>
    </source>
</evidence>
<evidence type="ECO:0000313" key="8">
    <source>
        <dbReference type="EMBL" id="TPX58725.1"/>
    </source>
</evidence>
<dbReference type="STRING" id="109895.A0A507E606"/>
<evidence type="ECO:0000313" key="9">
    <source>
        <dbReference type="Proteomes" id="UP000318582"/>
    </source>
</evidence>
<reference evidence="8 9" key="1">
    <citation type="journal article" date="2019" name="Sci. Rep.">
        <title>Comparative genomics of chytrid fungi reveal insights into the obligate biotrophic and pathogenic lifestyle of Synchytrium endobioticum.</title>
        <authorList>
            <person name="van de Vossenberg B.T.L.H."/>
            <person name="Warris S."/>
            <person name="Nguyen H.D.T."/>
            <person name="van Gent-Pelzer M.P.E."/>
            <person name="Joly D.L."/>
            <person name="van de Geest H.C."/>
            <person name="Bonants P.J.M."/>
            <person name="Smith D.S."/>
            <person name="Levesque C.A."/>
            <person name="van der Lee T.A.J."/>
        </authorList>
    </citation>
    <scope>NUCLEOTIDE SEQUENCE [LARGE SCALE GENOMIC DNA]</scope>
    <source>
        <strain evidence="8 9">CBS 809.83</strain>
    </source>
</reference>
<comment type="subcellular location">
    <subcellularLocation>
        <location evidence="1">Membrane</location>
        <topology evidence="1">Multi-pass membrane protein</topology>
    </subcellularLocation>
</comment>
<gene>
    <name evidence="8" type="ORF">PhCBS80983_g02952</name>
</gene>